<accession>A0ACC0CTM7</accession>
<reference evidence="1 2" key="1">
    <citation type="journal article" date="2022" name="New Phytol.">
        <title>Ecological generalism drives hyperdiversity of secondary metabolite gene clusters in xylarialean endophytes.</title>
        <authorList>
            <person name="Franco M.E.E."/>
            <person name="Wisecaver J.H."/>
            <person name="Arnold A.E."/>
            <person name="Ju Y.M."/>
            <person name="Slot J.C."/>
            <person name="Ahrendt S."/>
            <person name="Moore L.P."/>
            <person name="Eastman K.E."/>
            <person name="Scott K."/>
            <person name="Konkel Z."/>
            <person name="Mondo S.J."/>
            <person name="Kuo A."/>
            <person name="Hayes R.D."/>
            <person name="Haridas S."/>
            <person name="Andreopoulos B."/>
            <person name="Riley R."/>
            <person name="LaButti K."/>
            <person name="Pangilinan J."/>
            <person name="Lipzen A."/>
            <person name="Amirebrahimi M."/>
            <person name="Yan J."/>
            <person name="Adam C."/>
            <person name="Keymanesh K."/>
            <person name="Ng V."/>
            <person name="Louie K."/>
            <person name="Northen T."/>
            <person name="Drula E."/>
            <person name="Henrissat B."/>
            <person name="Hsieh H.M."/>
            <person name="Youens-Clark K."/>
            <person name="Lutzoni F."/>
            <person name="Miadlikowska J."/>
            <person name="Eastwood D.C."/>
            <person name="Hamelin R.C."/>
            <person name="Grigoriev I.V."/>
            <person name="U'Ren J.M."/>
        </authorList>
    </citation>
    <scope>NUCLEOTIDE SEQUENCE [LARGE SCALE GENOMIC DNA]</scope>
    <source>
        <strain evidence="1 2">ER1909</strain>
    </source>
</reference>
<name>A0ACC0CTM7_9PEZI</name>
<dbReference type="Proteomes" id="UP001497680">
    <property type="component" value="Unassembled WGS sequence"/>
</dbReference>
<dbReference type="EMBL" id="MU394348">
    <property type="protein sequence ID" value="KAI6083667.1"/>
    <property type="molecule type" value="Genomic_DNA"/>
</dbReference>
<evidence type="ECO:0000313" key="2">
    <source>
        <dbReference type="Proteomes" id="UP001497680"/>
    </source>
</evidence>
<comment type="caution">
    <text evidence="1">The sequence shown here is derived from an EMBL/GenBank/DDBJ whole genome shotgun (WGS) entry which is preliminary data.</text>
</comment>
<evidence type="ECO:0000313" key="1">
    <source>
        <dbReference type="EMBL" id="KAI6083667.1"/>
    </source>
</evidence>
<organism evidence="1 2">
    <name type="scientific">Hypoxylon rubiginosum</name>
    <dbReference type="NCBI Taxonomy" id="110542"/>
    <lineage>
        <taxon>Eukaryota</taxon>
        <taxon>Fungi</taxon>
        <taxon>Dikarya</taxon>
        <taxon>Ascomycota</taxon>
        <taxon>Pezizomycotina</taxon>
        <taxon>Sordariomycetes</taxon>
        <taxon>Xylariomycetidae</taxon>
        <taxon>Xylariales</taxon>
        <taxon>Hypoxylaceae</taxon>
        <taxon>Hypoxylon</taxon>
    </lineage>
</organism>
<sequence length="129" mass="14784">MSANLEQVATLFVQYYYNQFDQDRSGLNTLYREGSMLTFESSSYKGTGTIIEKLQSLPFQVIKHQVATMDPQPGVAPDHIMVLVTGQLLVDEEQRPMSYTQSFYLVPENINGQTQYYVHNDIFKLVYLG</sequence>
<gene>
    <name evidence="1" type="ORF">F4821DRAFT_244264</name>
</gene>
<protein>
    <submittedName>
        <fullName evidence="1">Nuclear transport factor 2</fullName>
    </submittedName>
</protein>
<proteinExistence type="predicted"/>
<keyword evidence="2" id="KW-1185">Reference proteome</keyword>